<dbReference type="RefSeq" id="WP_313793144.1">
    <property type="nucleotide sequence ID" value="NZ_CP102453.1"/>
</dbReference>
<keyword evidence="1" id="KW-0175">Coiled coil</keyword>
<evidence type="ECO:0000256" key="1">
    <source>
        <dbReference type="SAM" id="Coils"/>
    </source>
</evidence>
<organism evidence="2 3">
    <name type="scientific">Fundicoccus culcitae</name>
    <dbReference type="NCBI Taxonomy" id="2969821"/>
    <lineage>
        <taxon>Bacteria</taxon>
        <taxon>Bacillati</taxon>
        <taxon>Bacillota</taxon>
        <taxon>Bacilli</taxon>
        <taxon>Lactobacillales</taxon>
        <taxon>Aerococcaceae</taxon>
        <taxon>Fundicoccus</taxon>
    </lineage>
</organism>
<dbReference type="EMBL" id="CP102453">
    <property type="protein sequence ID" value="UUX33640.1"/>
    <property type="molecule type" value="Genomic_DNA"/>
</dbReference>
<sequence>MSTDVIDYLREIEVQIEYKRREVAETLQTLDDGHRKAVEELERNYQAELTDYLREKEQANQARLELEEAALQQTFSEKREALLAQYEQQKDQLVERIVKEVLNQYGYRQNEEVDPTGGAV</sequence>
<gene>
    <name evidence="2" type="ORF">NRE15_12140</name>
</gene>
<feature type="coiled-coil region" evidence="1">
    <location>
        <begin position="35"/>
        <end position="103"/>
    </location>
</feature>
<proteinExistence type="predicted"/>
<evidence type="ECO:0000313" key="2">
    <source>
        <dbReference type="EMBL" id="UUX33640.1"/>
    </source>
</evidence>
<name>A0ABY5P4V6_9LACT</name>
<keyword evidence="3" id="KW-1185">Reference proteome</keyword>
<evidence type="ECO:0008006" key="4">
    <source>
        <dbReference type="Google" id="ProtNLM"/>
    </source>
</evidence>
<dbReference type="Proteomes" id="UP001315967">
    <property type="component" value="Chromosome"/>
</dbReference>
<protein>
    <recommendedName>
        <fullName evidence="4">ATPase</fullName>
    </recommendedName>
</protein>
<evidence type="ECO:0000313" key="3">
    <source>
        <dbReference type="Proteomes" id="UP001315967"/>
    </source>
</evidence>
<reference evidence="2 3" key="1">
    <citation type="submission" date="2022-08" db="EMBL/GenBank/DDBJ databases">
        <title>Aerococcaceae sp. nov isolated from spoiled eye mask.</title>
        <authorList>
            <person name="Zhou G."/>
            <person name="Xie X.-B."/>
            <person name="Shi Q.-S."/>
            <person name="Wang Y.-S."/>
            <person name="Wen X."/>
            <person name="Peng H."/>
            <person name="Yang X.-J."/>
            <person name="Tao H.-B."/>
            <person name="Huang X.-M."/>
        </authorList>
    </citation>
    <scope>NUCLEOTIDE SEQUENCE [LARGE SCALE GENOMIC DNA]</scope>
    <source>
        <strain evidence="3">DM20194951</strain>
    </source>
</reference>
<accession>A0ABY5P4V6</accession>